<dbReference type="Pfam" id="PF12874">
    <property type="entry name" value="zf-met"/>
    <property type="match status" value="1"/>
</dbReference>
<dbReference type="SUPFAM" id="SSF81301">
    <property type="entry name" value="Nucleotidyltransferase"/>
    <property type="match status" value="1"/>
</dbReference>
<gene>
    <name evidence="5" type="primary">LOC107264083</name>
</gene>
<dbReference type="SUPFAM" id="SSF81631">
    <property type="entry name" value="PAP/OAS1 substrate-binding domain"/>
    <property type="match status" value="1"/>
</dbReference>
<dbReference type="InterPro" id="IPR012677">
    <property type="entry name" value="Nucleotide-bd_a/b_plait_sf"/>
</dbReference>
<dbReference type="InterPro" id="IPR013087">
    <property type="entry name" value="Znf_C2H2_type"/>
</dbReference>
<dbReference type="Gene3D" id="1.10.1410.10">
    <property type="match status" value="1"/>
</dbReference>
<dbReference type="CDD" id="cd05402">
    <property type="entry name" value="NT_PAP_TUTase"/>
    <property type="match status" value="1"/>
</dbReference>
<keyword evidence="1 2" id="KW-0694">RNA-binding</keyword>
<dbReference type="Gene3D" id="3.30.460.10">
    <property type="entry name" value="Beta Polymerase, domain 2"/>
    <property type="match status" value="1"/>
</dbReference>
<dbReference type="InterPro" id="IPR054708">
    <property type="entry name" value="MTPAP-like_central"/>
</dbReference>
<dbReference type="PANTHER" id="PTHR12271:SF40">
    <property type="entry name" value="POLY(A) RNA POLYMERASE GLD2"/>
    <property type="match status" value="1"/>
</dbReference>
<protein>
    <submittedName>
        <fullName evidence="5">Speckle targeted PIP5K1A-regulated poly(A) polymerase</fullName>
    </submittedName>
</protein>
<evidence type="ECO:0000313" key="4">
    <source>
        <dbReference type="Proteomes" id="UP000694920"/>
    </source>
</evidence>
<dbReference type="GO" id="GO:0003723">
    <property type="term" value="F:RNA binding"/>
    <property type="evidence" value="ECO:0007669"/>
    <property type="project" value="UniProtKB-UniRule"/>
</dbReference>
<proteinExistence type="predicted"/>
<dbReference type="InterPro" id="IPR036236">
    <property type="entry name" value="Znf_C2H2_sf"/>
</dbReference>
<dbReference type="PANTHER" id="PTHR12271">
    <property type="entry name" value="POLY A POLYMERASE CID PAP -RELATED"/>
    <property type="match status" value="1"/>
</dbReference>
<dbReference type="Pfam" id="PF22600">
    <property type="entry name" value="MTPAP-like_central"/>
    <property type="match status" value="1"/>
</dbReference>
<dbReference type="GO" id="GO:0031123">
    <property type="term" value="P:RNA 3'-end processing"/>
    <property type="evidence" value="ECO:0007669"/>
    <property type="project" value="TreeGrafter"/>
</dbReference>
<dbReference type="InterPro" id="IPR043519">
    <property type="entry name" value="NT_sf"/>
</dbReference>
<organism evidence="4 5">
    <name type="scientific">Cephus cinctus</name>
    <name type="common">Wheat stem sawfly</name>
    <dbReference type="NCBI Taxonomy" id="211228"/>
    <lineage>
        <taxon>Eukaryota</taxon>
        <taxon>Metazoa</taxon>
        <taxon>Ecdysozoa</taxon>
        <taxon>Arthropoda</taxon>
        <taxon>Hexapoda</taxon>
        <taxon>Insecta</taxon>
        <taxon>Pterygota</taxon>
        <taxon>Neoptera</taxon>
        <taxon>Endopterygota</taxon>
        <taxon>Hymenoptera</taxon>
        <taxon>Cephoidea</taxon>
        <taxon>Cephidae</taxon>
        <taxon>Cephus</taxon>
    </lineage>
</organism>
<dbReference type="SUPFAM" id="SSF54928">
    <property type="entry name" value="RNA-binding domain, RBD"/>
    <property type="match status" value="1"/>
</dbReference>
<evidence type="ECO:0000256" key="2">
    <source>
        <dbReference type="PROSITE-ProRule" id="PRU00176"/>
    </source>
</evidence>
<sequence length="694" mass="80539">MSFQCEVCGINLVDKNTYEGHIKGKKHMRQVLKLDMKDRTEKSIFVSNIPQSVSPEEVQNFFQQYGTIRKCIIRQWHMIIEFTTREPVEFLLSKPIWMNKCKLNIQRKILHDNGPKPKDAEDNEYIDELAYHKISSIFDIETTFDSQLIAFLNKIQLSDVDAETLYGAICASLEQMFKTQFYKCKAYRFGSTVTGLGFKKCDLDVFIDIGRNISENKDSKLTQKTVFKIAKSLLYRNKVIFTNIVPIPKAKTPIIKCSHIPTNISCDISFKNDLAIHNSYLIKHYLSLDDRLKPLMLIIKYWARHLEISGSGKISNYGLVMLIIFYLEQPPMNIIPTVTELQKSCEPQIVEGWQVNFEKSNTWPQTSNKKSIPELLNGFFNFYLAFDFQKNVVCPLDGIAHDKTIFADITNIPKAMSLYVKFLNETDGTAVFRNDRPMCLQDPIELTHNVTGNVPQRIVEHFQKTCAVAANVCATAIKDDCKNLLPMLFTANYTVKKEREYRITIPCGPFLHIGLPEDFNTRTDIEDRAQFIRENWYSVIFNLLKDIFEKILKFKVELISQDRELKQQKVKVLSDVHSKDNDKIIFHCTGNMCLWRQRICSKQILDPSLSALDKEILATTAMLEKLDTIHVKNKERIEFVCIFEKKVNPVQIELLVINDKCSKKVFRELTTYIIHKVRVIINKTLMHMLQFKKQ</sequence>
<dbReference type="Proteomes" id="UP000694920">
    <property type="component" value="Unplaced"/>
</dbReference>
<dbReference type="KEGG" id="ccin:107264083"/>
<dbReference type="SUPFAM" id="SSF57667">
    <property type="entry name" value="beta-beta-alpha zinc fingers"/>
    <property type="match status" value="1"/>
</dbReference>
<accession>A0AAJ7BK34</accession>
<feature type="domain" description="RRM" evidence="3">
    <location>
        <begin position="42"/>
        <end position="109"/>
    </location>
</feature>
<dbReference type="AlphaFoldDB" id="A0AAJ7BK34"/>
<dbReference type="RefSeq" id="XP_015587444.1">
    <property type="nucleotide sequence ID" value="XM_015731958.1"/>
</dbReference>
<dbReference type="Gene3D" id="3.30.160.60">
    <property type="entry name" value="Classic Zinc Finger"/>
    <property type="match status" value="1"/>
</dbReference>
<evidence type="ECO:0000256" key="1">
    <source>
        <dbReference type="ARBA" id="ARBA00022884"/>
    </source>
</evidence>
<dbReference type="GeneID" id="107264083"/>
<reference evidence="5" key="1">
    <citation type="submission" date="2025-08" db="UniProtKB">
        <authorList>
            <consortium name="RefSeq"/>
        </authorList>
    </citation>
    <scope>IDENTIFICATION</scope>
</reference>
<dbReference type="GO" id="GO:0016779">
    <property type="term" value="F:nucleotidyltransferase activity"/>
    <property type="evidence" value="ECO:0007669"/>
    <property type="project" value="TreeGrafter"/>
</dbReference>
<dbReference type="PROSITE" id="PS00028">
    <property type="entry name" value="ZINC_FINGER_C2H2_1"/>
    <property type="match status" value="1"/>
</dbReference>
<dbReference type="PROSITE" id="PS50102">
    <property type="entry name" value="RRM"/>
    <property type="match status" value="1"/>
</dbReference>
<evidence type="ECO:0000313" key="5">
    <source>
        <dbReference type="RefSeq" id="XP_015587444.1"/>
    </source>
</evidence>
<dbReference type="InterPro" id="IPR000504">
    <property type="entry name" value="RRM_dom"/>
</dbReference>
<dbReference type="InterPro" id="IPR035979">
    <property type="entry name" value="RBD_domain_sf"/>
</dbReference>
<dbReference type="Gene3D" id="3.30.70.330">
    <property type="match status" value="1"/>
</dbReference>
<keyword evidence="4" id="KW-1185">Reference proteome</keyword>
<name>A0AAJ7BK34_CEPCN</name>
<evidence type="ECO:0000259" key="3">
    <source>
        <dbReference type="PROSITE" id="PS50102"/>
    </source>
</evidence>